<evidence type="ECO:0000313" key="3">
    <source>
        <dbReference type="EMBL" id="KAK0155431.1"/>
    </source>
</evidence>
<accession>A0AA47P8Y9</accession>
<sequence length="776" mass="85338">MDVSIAVSLIRGQMGTVVERAVNGAVETVLAEMLRIVGVKFEELKAQVAALQRDKAAAQREKALKEKENDKIRAMLRYAELKLKYYRQGVEEEIQHRATTSSLPGSQHASPSSSSSTAAAARCPEPPLAGETAPSSGSLSRTESENSQVSPAPQSGSRPVVRVSHQSDEGKGDVNTQTDQSDALPDGLLRYGGPAQEHGSAATEDMSFPADRDDTVHEKEEEEDGDWIINLQSDMESVDPSPGHAPLPTDSLTLPCSNPPVQVKEEFPTIQEVLSIKEEPEEGQVGTLLLDCQGRPSHILGSEGQQSPAEFSGASLMQRNLPGHMAHGFNFPASTSCHDNNLTVSGFSAQAEVFSASEESVSDVKTTLDLLGVVHHHQQFNEHIKLSFCSLMFLSFSVQFGELQGFAEDEILGMGENHPHFSLEVDGLASACLDPGGVPSLEDPLRGFLSTTPETAQDRHQTEYETSIHEKKNFCLVCGKPQVKLARHLKVHKGHPEIAMVLSLKPSCKKRKVLLEQLRNRGNFLHNSRVVAGGAGLLKVKRRPKEGRTRSYGCCQFCHGSFVSTDLWRHIVRCPYSVSSSSLPALLAHVPPRQAVRPWPKDLRLYEEYKLRRNELQRRSIDRRREREKSLPQPLLADLVRERREKTRLRVARWRAKRKLQAGGVVPSIRALPTQANSFLNNNMLPGNSSMLPSNSNMMPSNNNMVPGNSNMVSSNMMPCNNMLPSNRFPAYISSSSIFMGRGNMAVQQAMTSTSPQAHTGQSQDSSSLMDSHLFQ</sequence>
<protein>
    <submittedName>
        <fullName evidence="3">Uncharacterized protein</fullName>
    </submittedName>
</protein>
<dbReference type="AlphaFoldDB" id="A0AA47P8Y9"/>
<evidence type="ECO:0000313" key="4">
    <source>
        <dbReference type="Proteomes" id="UP001174136"/>
    </source>
</evidence>
<evidence type="ECO:0000256" key="2">
    <source>
        <dbReference type="SAM" id="MobiDB-lite"/>
    </source>
</evidence>
<evidence type="ECO:0000256" key="1">
    <source>
        <dbReference type="SAM" id="Coils"/>
    </source>
</evidence>
<feature type="compositionally biased region" description="Low complexity" evidence="2">
    <location>
        <begin position="101"/>
        <end position="121"/>
    </location>
</feature>
<feature type="compositionally biased region" description="Polar residues" evidence="2">
    <location>
        <begin position="133"/>
        <end position="157"/>
    </location>
</feature>
<reference evidence="3" key="1">
    <citation type="journal article" date="2023" name="Front. Mar. Sci.">
        <title>A new Merluccius polli reference genome to investigate the effects of global change in West African waters.</title>
        <authorList>
            <person name="Mateo J.L."/>
            <person name="Blanco-Fernandez C."/>
            <person name="Garcia-Vazquez E."/>
            <person name="Machado-Schiaffino G."/>
        </authorList>
    </citation>
    <scope>NUCLEOTIDE SEQUENCE</scope>
    <source>
        <strain evidence="3">C29</strain>
        <tissue evidence="3">Fin</tissue>
    </source>
</reference>
<proteinExistence type="predicted"/>
<gene>
    <name evidence="3" type="ORF">N1851_002158</name>
</gene>
<dbReference type="PANTHER" id="PTHR33480">
    <property type="entry name" value="SET DOMAIN-CONTAINING PROTEIN-RELATED"/>
    <property type="match status" value="1"/>
</dbReference>
<dbReference type="PANTHER" id="PTHR33480:SF5">
    <property type="entry name" value="SI:DKEY-51D8.9"/>
    <property type="match status" value="1"/>
</dbReference>
<dbReference type="Proteomes" id="UP001174136">
    <property type="component" value="Unassembled WGS sequence"/>
</dbReference>
<feature type="region of interest" description="Disordered" evidence="2">
    <location>
        <begin position="748"/>
        <end position="776"/>
    </location>
</feature>
<feature type="coiled-coil region" evidence="1">
    <location>
        <begin position="41"/>
        <end position="84"/>
    </location>
</feature>
<comment type="caution">
    <text evidence="3">The sequence shown here is derived from an EMBL/GenBank/DDBJ whole genome shotgun (WGS) entry which is preliminary data.</text>
</comment>
<feature type="compositionally biased region" description="Basic and acidic residues" evidence="2">
    <location>
        <begin position="210"/>
        <end position="219"/>
    </location>
</feature>
<name>A0AA47P8Y9_MERPO</name>
<keyword evidence="4" id="KW-1185">Reference proteome</keyword>
<feature type="region of interest" description="Disordered" evidence="2">
    <location>
        <begin position="97"/>
        <end position="223"/>
    </location>
</feature>
<keyword evidence="1" id="KW-0175">Coiled coil</keyword>
<organism evidence="3 4">
    <name type="scientific">Merluccius polli</name>
    <name type="common">Benguela hake</name>
    <name type="synonym">Merluccius cadenati</name>
    <dbReference type="NCBI Taxonomy" id="89951"/>
    <lineage>
        <taxon>Eukaryota</taxon>
        <taxon>Metazoa</taxon>
        <taxon>Chordata</taxon>
        <taxon>Craniata</taxon>
        <taxon>Vertebrata</taxon>
        <taxon>Euteleostomi</taxon>
        <taxon>Actinopterygii</taxon>
        <taxon>Neopterygii</taxon>
        <taxon>Teleostei</taxon>
        <taxon>Neoteleostei</taxon>
        <taxon>Acanthomorphata</taxon>
        <taxon>Zeiogadaria</taxon>
        <taxon>Gadariae</taxon>
        <taxon>Gadiformes</taxon>
        <taxon>Gadoidei</taxon>
        <taxon>Merlucciidae</taxon>
        <taxon>Merluccius</taxon>
    </lineage>
</organism>
<dbReference type="EMBL" id="JAOPHQ010000286">
    <property type="protein sequence ID" value="KAK0155431.1"/>
    <property type="molecule type" value="Genomic_DNA"/>
</dbReference>